<organism evidence="9 10">
    <name type="scientific">Metamycoplasma auris</name>
    <dbReference type="NCBI Taxonomy" id="51363"/>
    <lineage>
        <taxon>Bacteria</taxon>
        <taxon>Bacillati</taxon>
        <taxon>Mycoplasmatota</taxon>
        <taxon>Mycoplasmoidales</taxon>
        <taxon>Metamycoplasmataceae</taxon>
        <taxon>Metamycoplasma</taxon>
    </lineage>
</organism>
<gene>
    <name evidence="9" type="ORF">BCF89_10436</name>
</gene>
<dbReference type="InterPro" id="IPR010592">
    <property type="entry name" value="CypI"/>
</dbReference>
<evidence type="ECO:0000313" key="9">
    <source>
        <dbReference type="EMBL" id="PZV99958.1"/>
    </source>
</evidence>
<dbReference type="AlphaFoldDB" id="A0A2W7GRS8"/>
<keyword evidence="5" id="KW-0472">Membrane</keyword>
<accession>A0A2W7GRS8</accession>
<dbReference type="Pfam" id="PF06646">
    <property type="entry name" value="CypI"/>
    <property type="match status" value="1"/>
</dbReference>
<dbReference type="NCBIfam" id="NF045838">
    <property type="entry name" value="MG289_thiam_LP"/>
    <property type="match status" value="1"/>
</dbReference>
<sequence>MKKINLFLVTASLLSLPLVAASCNKTDKKPNSTTQGDDSSNKAIKKELRFAVNKPWFGKQDGHNFFKQIIEEYNKKTKQESTIKVTYAGENNDLAGTIAKGTNNIAVITTPLYIKQYKNKHMENIVPILQTATRAFKFDTEDMGQIKYKDGKETDPLRELAKKAHTLFAAKKYTEWKDDEYKWNGSIYEHFYDTNGIVPHYRGVVMIHGDKDTRDKIKKAWEEKDWNTFRNFGIVTSSEDSGSKYILQEQLFKRHFGKDKFESFKKDKLKANAKYISSGKDAKPRNIGQGSIKEYHIVFDDLGSFAHTHNSKDGKPNKFYSPEGNSEIEFLTVTEALRYNVIAVDKKVFNDEEIKVLQDVIINLAKDKKDDYGPTVGFNGYIKINNVENDVIKPYNEIFKN</sequence>
<evidence type="ECO:0000313" key="10">
    <source>
        <dbReference type="Proteomes" id="UP000249646"/>
    </source>
</evidence>
<evidence type="ECO:0000256" key="4">
    <source>
        <dbReference type="ARBA" id="ARBA00022737"/>
    </source>
</evidence>
<dbReference type="PROSITE" id="PS51257">
    <property type="entry name" value="PROKAR_LIPOPROTEIN"/>
    <property type="match status" value="1"/>
</dbReference>
<keyword evidence="10" id="KW-1185">Reference proteome</keyword>
<dbReference type="NCBIfam" id="NF033817">
    <property type="entry name" value="Mplas_variab_LP"/>
    <property type="match status" value="1"/>
</dbReference>
<comment type="subcellular location">
    <subcellularLocation>
        <location evidence="1">Cell membrane</location>
        <topology evidence="1">Lipid-anchor</topology>
    </subcellularLocation>
</comment>
<evidence type="ECO:0000256" key="5">
    <source>
        <dbReference type="ARBA" id="ARBA00023136"/>
    </source>
</evidence>
<reference evidence="9 10" key="1">
    <citation type="submission" date="2018-06" db="EMBL/GenBank/DDBJ databases">
        <title>Genomic Encyclopedia of Archaeal and Bacterial Type Strains, Phase II (KMG-II): from individual species to whole genera.</title>
        <authorList>
            <person name="Goeker M."/>
        </authorList>
    </citation>
    <scope>NUCLEOTIDE SEQUENCE [LARGE SCALE GENOMIC DNA]</scope>
    <source>
        <strain evidence="9 10">ATCC 51348</strain>
    </source>
</reference>
<dbReference type="InterPro" id="IPR049890">
    <property type="entry name" value="VlpA-F-like_signal"/>
</dbReference>
<evidence type="ECO:0000256" key="6">
    <source>
        <dbReference type="ARBA" id="ARBA00023139"/>
    </source>
</evidence>
<keyword evidence="4" id="KW-0677">Repeat</keyword>
<dbReference type="EMBL" id="QKUB01000004">
    <property type="protein sequence ID" value="PZV99958.1"/>
    <property type="molecule type" value="Genomic_DNA"/>
</dbReference>
<evidence type="ECO:0000256" key="7">
    <source>
        <dbReference type="ARBA" id="ARBA00023288"/>
    </source>
</evidence>
<feature type="chain" id="PRO_5016039017" evidence="8">
    <location>
        <begin position="21"/>
        <end position="401"/>
    </location>
</feature>
<comment type="caution">
    <text evidence="9">The sequence shown here is derived from an EMBL/GenBank/DDBJ whole genome shotgun (WGS) entry which is preliminary data.</text>
</comment>
<dbReference type="Gene3D" id="3.40.190.180">
    <property type="entry name" value="Cypl, domain I"/>
    <property type="match status" value="1"/>
</dbReference>
<feature type="signal peptide" evidence="8">
    <location>
        <begin position="1"/>
        <end position="20"/>
    </location>
</feature>
<dbReference type="GO" id="GO:0005886">
    <property type="term" value="C:plasma membrane"/>
    <property type="evidence" value="ECO:0007669"/>
    <property type="project" value="UniProtKB-SubCell"/>
</dbReference>
<dbReference type="InterPro" id="IPR043100">
    <property type="entry name" value="CypI_dom_II"/>
</dbReference>
<evidence type="ECO:0000256" key="2">
    <source>
        <dbReference type="ARBA" id="ARBA00022475"/>
    </source>
</evidence>
<keyword evidence="2" id="KW-1003">Cell membrane</keyword>
<evidence type="ECO:0000256" key="8">
    <source>
        <dbReference type="SAM" id="SignalP"/>
    </source>
</evidence>
<keyword evidence="6" id="KW-0564">Palmitate</keyword>
<dbReference type="Proteomes" id="UP000249646">
    <property type="component" value="Unassembled WGS sequence"/>
</dbReference>
<keyword evidence="7" id="KW-0449">Lipoprotein</keyword>
<dbReference type="OrthoDB" id="401239at2"/>
<dbReference type="InterPro" id="IPR043099">
    <property type="entry name" value="CypI_dom_I"/>
</dbReference>
<keyword evidence="3 8" id="KW-0732">Signal</keyword>
<proteinExistence type="predicted"/>
<name>A0A2W7GRS8_9BACT</name>
<dbReference type="RefSeq" id="WP_111518554.1">
    <property type="nucleotide sequence ID" value="NZ_QKUB01000004.1"/>
</dbReference>
<evidence type="ECO:0000256" key="1">
    <source>
        <dbReference type="ARBA" id="ARBA00004193"/>
    </source>
</evidence>
<dbReference type="Gene3D" id="3.40.190.190">
    <property type="entry name" value="CypI, domain 2"/>
    <property type="match status" value="1"/>
</dbReference>
<evidence type="ECO:0000256" key="3">
    <source>
        <dbReference type="ARBA" id="ARBA00022729"/>
    </source>
</evidence>
<protein>
    <submittedName>
        <fullName evidence="9">Phosphonate transport system substrate-binding protein</fullName>
    </submittedName>
</protein>